<comment type="caution">
    <text evidence="6">Lacks conserved residue(s) required for the propagation of feature annotation.</text>
</comment>
<dbReference type="EMBL" id="JAOQIO010000007">
    <property type="protein sequence ID" value="MCU6791108.1"/>
    <property type="molecule type" value="Genomic_DNA"/>
</dbReference>
<keyword evidence="6 7" id="KW-0418">Kinase</keyword>
<comment type="pathway">
    <text evidence="6 7">Sulfur metabolism; hydrogen sulfide biosynthesis; sulfite from sulfate: step 2/3.</text>
</comment>
<dbReference type="NCBIfam" id="NF004041">
    <property type="entry name" value="PRK05541.1"/>
    <property type="match status" value="1"/>
</dbReference>
<evidence type="ECO:0000313" key="9">
    <source>
        <dbReference type="EMBL" id="MCU6791108.1"/>
    </source>
</evidence>
<dbReference type="RefSeq" id="WP_262682675.1">
    <property type="nucleotide sequence ID" value="NZ_JAOQIO010000007.1"/>
</dbReference>
<evidence type="ECO:0000313" key="10">
    <source>
        <dbReference type="Proteomes" id="UP001652445"/>
    </source>
</evidence>
<dbReference type="PANTHER" id="PTHR42700">
    <property type="entry name" value="SULFATE ADENYLYLTRANSFERASE"/>
    <property type="match status" value="1"/>
</dbReference>
<evidence type="ECO:0000259" key="8">
    <source>
        <dbReference type="Pfam" id="PF01583"/>
    </source>
</evidence>
<dbReference type="CDD" id="cd02027">
    <property type="entry name" value="APSK"/>
    <property type="match status" value="1"/>
</dbReference>
<evidence type="ECO:0000256" key="5">
    <source>
        <dbReference type="ARBA" id="ARBA00022840"/>
    </source>
</evidence>
<comment type="caution">
    <text evidence="9">The sequence shown here is derived from an EMBL/GenBank/DDBJ whole genome shotgun (WGS) entry which is preliminary data.</text>
</comment>
<comment type="catalytic activity">
    <reaction evidence="1 6 7">
        <text>adenosine 5'-phosphosulfate + ATP = 3'-phosphoadenylyl sulfate + ADP + H(+)</text>
        <dbReference type="Rhea" id="RHEA:24152"/>
        <dbReference type="ChEBI" id="CHEBI:15378"/>
        <dbReference type="ChEBI" id="CHEBI:30616"/>
        <dbReference type="ChEBI" id="CHEBI:58243"/>
        <dbReference type="ChEBI" id="CHEBI:58339"/>
        <dbReference type="ChEBI" id="CHEBI:456216"/>
        <dbReference type="EC" id="2.7.1.25"/>
    </reaction>
</comment>
<dbReference type="HAMAP" id="MF_00065">
    <property type="entry name" value="Adenylyl_sulf_kinase"/>
    <property type="match status" value="1"/>
</dbReference>
<keyword evidence="4 6" id="KW-0547">Nucleotide-binding</keyword>
<sequence>MDSSCGPVLWFTGLSGSGKTTTAQHVYERLIAAGRKVELLDGDMIRSMICKGLGFSREDRLENIRRIAYVADLLARHGITVLVSAITPYREMREYLRAHVAGYVEIYVKCSLEICEQRDVKGLYAKARRQEIAMFTGISDSYEEPEQADLIIDTQQHSLASNVIQIIEWLDGHVWETESMQSLSCVATGQEIGEQPGLEATHHKSEGDHG</sequence>
<comment type="function">
    <text evidence="6 7">Catalyzes the synthesis of activated sulfate.</text>
</comment>
<evidence type="ECO:0000256" key="6">
    <source>
        <dbReference type="HAMAP-Rule" id="MF_00065"/>
    </source>
</evidence>
<feature type="domain" description="APS kinase" evidence="8">
    <location>
        <begin position="7"/>
        <end position="153"/>
    </location>
</feature>
<dbReference type="InterPro" id="IPR027417">
    <property type="entry name" value="P-loop_NTPase"/>
</dbReference>
<proteinExistence type="inferred from homology"/>
<evidence type="ECO:0000256" key="4">
    <source>
        <dbReference type="ARBA" id="ARBA00022741"/>
    </source>
</evidence>
<keyword evidence="5 6" id="KW-0067">ATP-binding</keyword>
<dbReference type="NCBIfam" id="NF003013">
    <property type="entry name" value="PRK03846.1"/>
    <property type="match status" value="1"/>
</dbReference>
<dbReference type="Pfam" id="PF01583">
    <property type="entry name" value="APS_kinase"/>
    <property type="match status" value="1"/>
</dbReference>
<dbReference type="NCBIfam" id="TIGR00455">
    <property type="entry name" value="apsK"/>
    <property type="match status" value="1"/>
</dbReference>
<evidence type="ECO:0000256" key="3">
    <source>
        <dbReference type="ARBA" id="ARBA00022679"/>
    </source>
</evidence>
<accession>A0ABT2U907</accession>
<dbReference type="Proteomes" id="UP001652445">
    <property type="component" value="Unassembled WGS sequence"/>
</dbReference>
<gene>
    <name evidence="6 9" type="primary">cysC</name>
    <name evidence="9" type="ORF">OB236_03090</name>
</gene>
<dbReference type="EC" id="2.7.1.25" evidence="2 6"/>
<comment type="similarity">
    <text evidence="6 7">Belongs to the APS kinase family.</text>
</comment>
<evidence type="ECO:0000256" key="7">
    <source>
        <dbReference type="RuleBase" id="RU004347"/>
    </source>
</evidence>
<keyword evidence="6" id="KW-0597">Phosphoprotein</keyword>
<dbReference type="PANTHER" id="PTHR42700:SF1">
    <property type="entry name" value="SULFATE ADENYLYLTRANSFERASE"/>
    <property type="match status" value="1"/>
</dbReference>
<dbReference type="InterPro" id="IPR050512">
    <property type="entry name" value="Sulf_AdTrans/APS_kinase"/>
</dbReference>
<organism evidence="9 10">
    <name type="scientific">Paenibacillus baimaensis</name>
    <dbReference type="NCBI Taxonomy" id="2982185"/>
    <lineage>
        <taxon>Bacteria</taxon>
        <taxon>Bacillati</taxon>
        <taxon>Bacillota</taxon>
        <taxon>Bacilli</taxon>
        <taxon>Bacillales</taxon>
        <taxon>Paenibacillaceae</taxon>
        <taxon>Paenibacillus</taxon>
    </lineage>
</organism>
<protein>
    <recommendedName>
        <fullName evidence="2 6">Adenylyl-sulfate kinase</fullName>
        <ecNumber evidence="2 6">2.7.1.25</ecNumber>
    </recommendedName>
    <alternativeName>
        <fullName evidence="6">APS kinase</fullName>
    </alternativeName>
    <alternativeName>
        <fullName evidence="6">ATP adenosine-5'-phosphosulfate 3'-phosphotransferase</fullName>
    </alternativeName>
    <alternativeName>
        <fullName evidence="6">Adenosine-5'-phosphosulfate kinase</fullName>
    </alternativeName>
</protein>
<dbReference type="InterPro" id="IPR002891">
    <property type="entry name" value="APS"/>
</dbReference>
<evidence type="ECO:0000256" key="2">
    <source>
        <dbReference type="ARBA" id="ARBA00012121"/>
    </source>
</evidence>
<name>A0ABT2U907_9BACL</name>
<dbReference type="Gene3D" id="3.40.50.300">
    <property type="entry name" value="P-loop containing nucleotide triphosphate hydrolases"/>
    <property type="match status" value="1"/>
</dbReference>
<keyword evidence="10" id="KW-1185">Reference proteome</keyword>
<evidence type="ECO:0000256" key="1">
    <source>
        <dbReference type="ARBA" id="ARBA00001823"/>
    </source>
</evidence>
<feature type="binding site" evidence="6">
    <location>
        <begin position="13"/>
        <end position="20"/>
    </location>
    <ligand>
        <name>ATP</name>
        <dbReference type="ChEBI" id="CHEBI:30616"/>
    </ligand>
</feature>
<dbReference type="InterPro" id="IPR059117">
    <property type="entry name" value="APS_kinase_dom"/>
</dbReference>
<dbReference type="GO" id="GO:0004020">
    <property type="term" value="F:adenylylsulfate kinase activity"/>
    <property type="evidence" value="ECO:0007669"/>
    <property type="project" value="UniProtKB-EC"/>
</dbReference>
<reference evidence="9 10" key="1">
    <citation type="submission" date="2022-09" db="EMBL/GenBank/DDBJ databases">
        <authorList>
            <person name="Han X.L."/>
            <person name="Wang Q."/>
            <person name="Lu T."/>
        </authorList>
    </citation>
    <scope>NUCLEOTIDE SEQUENCE [LARGE SCALE GENOMIC DNA]</scope>
    <source>
        <strain evidence="9 10">WQ 127069</strain>
    </source>
</reference>
<keyword evidence="3 6" id="KW-0808">Transferase</keyword>
<dbReference type="SUPFAM" id="SSF52540">
    <property type="entry name" value="P-loop containing nucleoside triphosphate hydrolases"/>
    <property type="match status" value="1"/>
</dbReference>